<dbReference type="GO" id="GO:0005634">
    <property type="term" value="C:nucleus"/>
    <property type="evidence" value="ECO:0007669"/>
    <property type="project" value="InterPro"/>
</dbReference>
<dbReference type="Pfam" id="PF01248">
    <property type="entry name" value="Ribosomal_L7Ae"/>
    <property type="match status" value="1"/>
</dbReference>
<dbReference type="Proteomes" id="UP000037069">
    <property type="component" value="Unassembled WGS sequence"/>
</dbReference>
<dbReference type="STRING" id="7375.A0A0L0CAK1"/>
<proteinExistence type="inferred from homology"/>
<dbReference type="AlphaFoldDB" id="A0A0L0CAK1"/>
<dbReference type="GO" id="GO:0051726">
    <property type="term" value="P:regulation of cell cycle"/>
    <property type="evidence" value="ECO:0007669"/>
    <property type="project" value="InterPro"/>
</dbReference>
<gene>
    <name evidence="3" type="ORF">FF38_02395</name>
</gene>
<accession>A0A0L0CAK1</accession>
<comment type="similarity">
    <text evidence="1">Belongs to the GADD45 family.</text>
</comment>
<dbReference type="PANTHER" id="PTHR10411:SF8">
    <property type="entry name" value="FI09246P"/>
    <property type="match status" value="1"/>
</dbReference>
<evidence type="ECO:0000256" key="1">
    <source>
        <dbReference type="ARBA" id="ARBA00007361"/>
    </source>
</evidence>
<feature type="domain" description="Ribosomal protein eL8/eL30/eS12/Gadd45" evidence="2">
    <location>
        <begin position="49"/>
        <end position="139"/>
    </location>
</feature>
<keyword evidence="4" id="KW-1185">Reference proteome</keyword>
<evidence type="ECO:0000313" key="3">
    <source>
        <dbReference type="EMBL" id="KNC29282.1"/>
    </source>
</evidence>
<dbReference type="FunFam" id="3.30.1330.30:FF:000045">
    <property type="entry name" value="Predicted protein"/>
    <property type="match status" value="1"/>
</dbReference>
<name>A0A0L0CAK1_LUCCU</name>
<dbReference type="SUPFAM" id="SSF55315">
    <property type="entry name" value="L30e-like"/>
    <property type="match status" value="1"/>
</dbReference>
<evidence type="ECO:0000313" key="4">
    <source>
        <dbReference type="Proteomes" id="UP000037069"/>
    </source>
</evidence>
<dbReference type="Gene3D" id="3.30.1330.30">
    <property type="match status" value="1"/>
</dbReference>
<dbReference type="OrthoDB" id="5976967at2759"/>
<reference evidence="3 4" key="1">
    <citation type="journal article" date="2015" name="Nat. Commun.">
        <title>Lucilia cuprina genome unlocks parasitic fly biology to underpin future interventions.</title>
        <authorList>
            <person name="Anstead C.A."/>
            <person name="Korhonen P.K."/>
            <person name="Young N.D."/>
            <person name="Hall R.S."/>
            <person name="Jex A.R."/>
            <person name="Murali S.C."/>
            <person name="Hughes D.S."/>
            <person name="Lee S.F."/>
            <person name="Perry T."/>
            <person name="Stroehlein A.J."/>
            <person name="Ansell B.R."/>
            <person name="Breugelmans B."/>
            <person name="Hofmann A."/>
            <person name="Qu J."/>
            <person name="Dugan S."/>
            <person name="Lee S.L."/>
            <person name="Chao H."/>
            <person name="Dinh H."/>
            <person name="Han Y."/>
            <person name="Doddapaneni H.V."/>
            <person name="Worley K.C."/>
            <person name="Muzny D.M."/>
            <person name="Ioannidis P."/>
            <person name="Waterhouse R.M."/>
            <person name="Zdobnov E.M."/>
            <person name="James P.J."/>
            <person name="Bagnall N.H."/>
            <person name="Kotze A.C."/>
            <person name="Gibbs R.A."/>
            <person name="Richards S."/>
            <person name="Batterham P."/>
            <person name="Gasser R.B."/>
        </authorList>
    </citation>
    <scope>NUCLEOTIDE SEQUENCE [LARGE SCALE GENOMIC DNA]</scope>
    <source>
        <strain evidence="3 4">LS</strain>
        <tissue evidence="3">Full body</tissue>
    </source>
</reference>
<evidence type="ECO:0000259" key="2">
    <source>
        <dbReference type="Pfam" id="PF01248"/>
    </source>
</evidence>
<sequence>MVVEAMQIQSYHNMAGPLGPLGNNSHNNSNLNSNNLTDTNMDYSKIGRTVKNVLLKAQTESRVIVGLSAAIKVLSKAAEGSLFCLMAVPQDGDSATHMHEVLLEAFCYENDIYVIKVDCPIKLSRILGKTTIESCCLVQKTWTGDHNEESLNKLESLLVDYCEAYWDSPQKPIVQLPNV</sequence>
<comment type="caution">
    <text evidence="3">The sequence shown here is derived from an EMBL/GenBank/DDBJ whole genome shotgun (WGS) entry which is preliminary data.</text>
</comment>
<dbReference type="PANTHER" id="PTHR10411">
    <property type="entry name" value="GROWTH ARREST AND DNA DAMAGE-INDUCIBLE PROTEIN GADD45"/>
    <property type="match status" value="1"/>
</dbReference>
<dbReference type="InterPro" id="IPR024824">
    <property type="entry name" value="GADD45"/>
</dbReference>
<dbReference type="InterPro" id="IPR029064">
    <property type="entry name" value="Ribosomal_eL30-like_sf"/>
</dbReference>
<dbReference type="GO" id="GO:0005737">
    <property type="term" value="C:cytoplasm"/>
    <property type="evidence" value="ECO:0007669"/>
    <property type="project" value="TreeGrafter"/>
</dbReference>
<dbReference type="InterPro" id="IPR004038">
    <property type="entry name" value="Ribosomal_eL8/eL30/eS12/Gad45"/>
</dbReference>
<dbReference type="EMBL" id="JRES01000678">
    <property type="protein sequence ID" value="KNC29282.1"/>
    <property type="molecule type" value="Genomic_DNA"/>
</dbReference>
<dbReference type="OMA" id="SRSAYDW"/>
<protein>
    <recommendedName>
        <fullName evidence="2">Ribosomal protein eL8/eL30/eS12/Gadd45 domain-containing protein</fullName>
    </recommendedName>
</protein>
<organism evidence="3 4">
    <name type="scientific">Lucilia cuprina</name>
    <name type="common">Green bottle fly</name>
    <name type="synonym">Australian sheep blowfly</name>
    <dbReference type="NCBI Taxonomy" id="7375"/>
    <lineage>
        <taxon>Eukaryota</taxon>
        <taxon>Metazoa</taxon>
        <taxon>Ecdysozoa</taxon>
        <taxon>Arthropoda</taxon>
        <taxon>Hexapoda</taxon>
        <taxon>Insecta</taxon>
        <taxon>Pterygota</taxon>
        <taxon>Neoptera</taxon>
        <taxon>Endopterygota</taxon>
        <taxon>Diptera</taxon>
        <taxon>Brachycera</taxon>
        <taxon>Muscomorpha</taxon>
        <taxon>Oestroidea</taxon>
        <taxon>Calliphoridae</taxon>
        <taxon>Luciliinae</taxon>
        <taxon>Lucilia</taxon>
    </lineage>
</organism>